<evidence type="ECO:0000313" key="2">
    <source>
        <dbReference type="EMBL" id="AKJ29844.1"/>
    </source>
</evidence>
<dbReference type="Proteomes" id="UP000035352">
    <property type="component" value="Chromosome"/>
</dbReference>
<sequence length="151" mass="15756">MLSAVLIAASGVHAADTDAQKRYQAERAACESGKSHQDRTTCLREAAAARGEARRGALNDRSARYEENARMRCNALPEQDRADCRARLSEGTTSGSVEAGGVYREHRQIIQHEAPATGTSPSGTSPSGTPPSGTLTAPAPAPTSTPGRTAP</sequence>
<feature type="compositionally biased region" description="Low complexity" evidence="1">
    <location>
        <begin position="114"/>
        <end position="151"/>
    </location>
</feature>
<dbReference type="EMBL" id="CP011371">
    <property type="protein sequence ID" value="AKJ29844.1"/>
    <property type="molecule type" value="Genomic_DNA"/>
</dbReference>
<feature type="compositionally biased region" description="Basic and acidic residues" evidence="1">
    <location>
        <begin position="78"/>
        <end position="88"/>
    </location>
</feature>
<protein>
    <submittedName>
        <fullName evidence="2">Uncharacterized protein</fullName>
    </submittedName>
</protein>
<evidence type="ECO:0000313" key="3">
    <source>
        <dbReference type="Proteomes" id="UP000035352"/>
    </source>
</evidence>
<dbReference type="KEGG" id="pbh:AAW51_3153"/>
<evidence type="ECO:0000256" key="1">
    <source>
        <dbReference type="SAM" id="MobiDB-lite"/>
    </source>
</evidence>
<dbReference type="STRING" id="413882.AAW51_3153"/>
<reference evidence="2 3" key="1">
    <citation type="submission" date="2015-05" db="EMBL/GenBank/DDBJ databases">
        <authorList>
            <person name="Tang B."/>
            <person name="Yu Y."/>
        </authorList>
    </citation>
    <scope>NUCLEOTIDE SEQUENCE [LARGE SCALE GENOMIC DNA]</scope>
    <source>
        <strain evidence="2 3">DSM 7029</strain>
    </source>
</reference>
<organism evidence="2 3">
    <name type="scientific">Caldimonas brevitalea</name>
    <dbReference type="NCBI Taxonomy" id="413882"/>
    <lineage>
        <taxon>Bacteria</taxon>
        <taxon>Pseudomonadati</taxon>
        <taxon>Pseudomonadota</taxon>
        <taxon>Betaproteobacteria</taxon>
        <taxon>Burkholderiales</taxon>
        <taxon>Sphaerotilaceae</taxon>
        <taxon>Caldimonas</taxon>
    </lineage>
</organism>
<name>A0A0G3BK60_9BURK</name>
<accession>A0A0G3BK60</accession>
<proteinExistence type="predicted"/>
<feature type="region of interest" description="Disordered" evidence="1">
    <location>
        <begin position="77"/>
        <end position="151"/>
    </location>
</feature>
<keyword evidence="3" id="KW-1185">Reference proteome</keyword>
<gene>
    <name evidence="2" type="ORF">AAW51_3153</name>
</gene>
<dbReference type="AlphaFoldDB" id="A0A0G3BK60"/>